<dbReference type="InterPro" id="IPR003010">
    <property type="entry name" value="C-N_Hydrolase"/>
</dbReference>
<dbReference type="InterPro" id="IPR036526">
    <property type="entry name" value="C-N_Hydrolase_sf"/>
</dbReference>
<dbReference type="EMBL" id="JAENGP010000003">
    <property type="protein sequence ID" value="MBK1780392.1"/>
    <property type="molecule type" value="Genomic_DNA"/>
</dbReference>
<comment type="similarity">
    <text evidence="1">Belongs to the carbon-nitrogen hydrolase superfamily. NIT1/NIT2 family.</text>
</comment>
<feature type="domain" description="CN hydrolase" evidence="2">
    <location>
        <begin position="14"/>
        <end position="260"/>
    </location>
</feature>
<organism evidence="3 4">
    <name type="scientific">Advenella mandrilli</name>
    <dbReference type="NCBI Taxonomy" id="2800330"/>
    <lineage>
        <taxon>Bacteria</taxon>
        <taxon>Pseudomonadati</taxon>
        <taxon>Pseudomonadota</taxon>
        <taxon>Betaproteobacteria</taxon>
        <taxon>Burkholderiales</taxon>
        <taxon>Alcaligenaceae</taxon>
    </lineage>
</organism>
<proteinExistence type="inferred from homology"/>
<dbReference type="PROSITE" id="PS01227">
    <property type="entry name" value="UPF0012"/>
    <property type="match status" value="1"/>
</dbReference>
<evidence type="ECO:0000259" key="2">
    <source>
        <dbReference type="PROSITE" id="PS50263"/>
    </source>
</evidence>
<name>A0ABS1E9E8_9BURK</name>
<dbReference type="PANTHER" id="PTHR23088:SF27">
    <property type="entry name" value="DEAMINATED GLUTATHIONE AMIDASE"/>
    <property type="match status" value="1"/>
</dbReference>
<dbReference type="SUPFAM" id="SSF56317">
    <property type="entry name" value="Carbon-nitrogen hydrolase"/>
    <property type="match status" value="1"/>
</dbReference>
<dbReference type="Gene3D" id="3.60.110.10">
    <property type="entry name" value="Carbon-nitrogen hydrolase"/>
    <property type="match status" value="1"/>
</dbReference>
<protein>
    <submittedName>
        <fullName evidence="3">Carbon-nitrogen hydrolase family protein</fullName>
    </submittedName>
</protein>
<dbReference type="GO" id="GO:0016787">
    <property type="term" value="F:hydrolase activity"/>
    <property type="evidence" value="ECO:0007669"/>
    <property type="project" value="UniProtKB-KW"/>
</dbReference>
<gene>
    <name evidence="3" type="ORF">JHL22_04105</name>
</gene>
<reference evidence="3 4" key="1">
    <citation type="submission" date="2020-12" db="EMBL/GenBank/DDBJ databases">
        <authorList>
            <person name="Lu T."/>
            <person name="Wang Q."/>
            <person name="Han X."/>
        </authorList>
    </citation>
    <scope>NUCLEOTIDE SEQUENCE [LARGE SCALE GENOMIC DNA]</scope>
    <source>
        <strain evidence="3 4">WQ 585</strain>
    </source>
</reference>
<sequence>MANHSVKSNLKRTIKVALTQMQPGLDVKLNLEQALGLIELAKPQNPDLVLLPENALCIGTNQQMRDAAITFDGPEIAALCKAAQEARSAIVLGGAKCRNADGVICNSAIIINKEGKVLGHYDKIHLFNAQVEGKQFNASAVEQAGADMVLVSLEDVTIGITICYDIRFPELYRNLAYNGAEIILVPAAFTIPTGKAHWDALLRARAIENSCYIVASATIGSAETTEFPTFGHAAIIDPWGEIVVGLGTIEQAVQVHEIQLDKVWSTRASLRVLESARPDVYGKQVITIS</sequence>
<dbReference type="InterPro" id="IPR001110">
    <property type="entry name" value="UPF0012_CS"/>
</dbReference>
<accession>A0ABS1E9E8</accession>
<evidence type="ECO:0000256" key="1">
    <source>
        <dbReference type="ARBA" id="ARBA00010613"/>
    </source>
</evidence>
<comment type="caution">
    <text evidence="3">The sequence shown here is derived from an EMBL/GenBank/DDBJ whole genome shotgun (WGS) entry which is preliminary data.</text>
</comment>
<dbReference type="PANTHER" id="PTHR23088">
    <property type="entry name" value="NITRILASE-RELATED"/>
    <property type="match status" value="1"/>
</dbReference>
<evidence type="ECO:0000313" key="4">
    <source>
        <dbReference type="Proteomes" id="UP000635316"/>
    </source>
</evidence>
<dbReference type="Pfam" id="PF00795">
    <property type="entry name" value="CN_hydrolase"/>
    <property type="match status" value="1"/>
</dbReference>
<dbReference type="PROSITE" id="PS50263">
    <property type="entry name" value="CN_HYDROLASE"/>
    <property type="match status" value="1"/>
</dbReference>
<dbReference type="Proteomes" id="UP000635316">
    <property type="component" value="Unassembled WGS sequence"/>
</dbReference>
<keyword evidence="3" id="KW-0378">Hydrolase</keyword>
<evidence type="ECO:0000313" key="3">
    <source>
        <dbReference type="EMBL" id="MBK1780392.1"/>
    </source>
</evidence>
<keyword evidence="4" id="KW-1185">Reference proteome</keyword>
<dbReference type="RefSeq" id="WP_200234087.1">
    <property type="nucleotide sequence ID" value="NZ_JAENGP010000003.1"/>
</dbReference>